<sequence>ITAADVRKYVQKEYLEYSRRELEFDVDLNRVDNKALKP</sequence>
<feature type="non-terminal residue" evidence="1">
    <location>
        <position position="1"/>
    </location>
</feature>
<dbReference type="Proteomes" id="UP000682733">
    <property type="component" value="Unassembled WGS sequence"/>
</dbReference>
<evidence type="ECO:0000313" key="3">
    <source>
        <dbReference type="Proteomes" id="UP000677228"/>
    </source>
</evidence>
<reference evidence="1" key="1">
    <citation type="submission" date="2021-02" db="EMBL/GenBank/DDBJ databases">
        <authorList>
            <person name="Nowell W R."/>
        </authorList>
    </citation>
    <scope>NUCLEOTIDE SEQUENCE</scope>
</reference>
<dbReference type="Proteomes" id="UP000677228">
    <property type="component" value="Unassembled WGS sequence"/>
</dbReference>
<evidence type="ECO:0000313" key="1">
    <source>
        <dbReference type="EMBL" id="CAF1569110.1"/>
    </source>
</evidence>
<dbReference type="EMBL" id="CAJOBA010066125">
    <property type="protein sequence ID" value="CAF4362894.1"/>
    <property type="molecule type" value="Genomic_DNA"/>
</dbReference>
<comment type="caution">
    <text evidence="1">The sequence shown here is derived from an EMBL/GenBank/DDBJ whole genome shotgun (WGS) entry which is preliminary data.</text>
</comment>
<dbReference type="EMBL" id="CAJNOK010043372">
    <property type="protein sequence ID" value="CAF1569110.1"/>
    <property type="molecule type" value="Genomic_DNA"/>
</dbReference>
<protein>
    <submittedName>
        <fullName evidence="1">Uncharacterized protein</fullName>
    </submittedName>
</protein>
<gene>
    <name evidence="1" type="ORF">OVA965_LOCUS40252</name>
    <name evidence="2" type="ORF">TMI583_LOCUS41658</name>
</gene>
<organism evidence="1 3">
    <name type="scientific">Didymodactylos carnosus</name>
    <dbReference type="NCBI Taxonomy" id="1234261"/>
    <lineage>
        <taxon>Eukaryota</taxon>
        <taxon>Metazoa</taxon>
        <taxon>Spiralia</taxon>
        <taxon>Gnathifera</taxon>
        <taxon>Rotifera</taxon>
        <taxon>Eurotatoria</taxon>
        <taxon>Bdelloidea</taxon>
        <taxon>Philodinida</taxon>
        <taxon>Philodinidae</taxon>
        <taxon>Didymodactylos</taxon>
    </lineage>
</organism>
<evidence type="ECO:0000313" key="2">
    <source>
        <dbReference type="EMBL" id="CAF4362894.1"/>
    </source>
</evidence>
<accession>A0A8S2FVC4</accession>
<dbReference type="AlphaFoldDB" id="A0A8S2FVC4"/>
<proteinExistence type="predicted"/>
<name>A0A8S2FVC4_9BILA</name>